<dbReference type="Pfam" id="PF07690">
    <property type="entry name" value="MFS_1"/>
    <property type="match status" value="1"/>
</dbReference>
<protein>
    <submittedName>
        <fullName evidence="8">Major facilitator family transporter</fullName>
    </submittedName>
</protein>
<dbReference type="PANTHER" id="PTHR23531">
    <property type="entry name" value="QUINOLENE RESISTANCE PROTEIN NORA"/>
    <property type="match status" value="1"/>
</dbReference>
<feature type="transmembrane region" description="Helical" evidence="6">
    <location>
        <begin position="161"/>
        <end position="179"/>
    </location>
</feature>
<name>A0A829R6T0_LISGR</name>
<dbReference type="InterPro" id="IPR011701">
    <property type="entry name" value="MFS"/>
</dbReference>
<feature type="transmembrane region" description="Helical" evidence="6">
    <location>
        <begin position="185"/>
        <end position="205"/>
    </location>
</feature>
<evidence type="ECO:0000256" key="6">
    <source>
        <dbReference type="SAM" id="Phobius"/>
    </source>
</evidence>
<feature type="transmembrane region" description="Helical" evidence="6">
    <location>
        <begin position="225"/>
        <end position="246"/>
    </location>
</feature>
<gene>
    <name evidence="8" type="ORF">LMUR_06462</name>
</gene>
<dbReference type="InterPro" id="IPR052714">
    <property type="entry name" value="MFS_Exporter"/>
</dbReference>
<comment type="caution">
    <text evidence="8">The sequence shown here is derived from an EMBL/GenBank/DDBJ whole genome shotgun (WGS) entry which is preliminary data.</text>
</comment>
<feature type="transmembrane region" description="Helical" evidence="6">
    <location>
        <begin position="47"/>
        <end position="68"/>
    </location>
</feature>
<reference evidence="8 9" key="1">
    <citation type="submission" date="2012-12" db="EMBL/GenBank/DDBJ databases">
        <title>Novel taxa of Listeriaceae from agricultural environments in the United States.</title>
        <authorList>
            <person name="den Bakker H.C."/>
            <person name="Allred A."/>
            <person name="Warchocki S."/>
            <person name="Wright E.M."/>
            <person name="Burrell A."/>
            <person name="Nightingale K.K."/>
            <person name="Kephart D."/>
            <person name="Wiedmann M."/>
        </authorList>
    </citation>
    <scope>NUCLEOTIDE SEQUENCE [LARGE SCALE GENOMIC DNA]</scope>
    <source>
        <strain evidence="8 9">FSL F6-1183</strain>
    </source>
</reference>
<organism evidence="8 9">
    <name type="scientific">Listeria grayi FSL F6-1183</name>
    <dbReference type="NCBI Taxonomy" id="1265827"/>
    <lineage>
        <taxon>Bacteria</taxon>
        <taxon>Bacillati</taxon>
        <taxon>Bacillota</taxon>
        <taxon>Bacilli</taxon>
        <taxon>Bacillales</taxon>
        <taxon>Listeriaceae</taxon>
        <taxon>Listeria</taxon>
    </lineage>
</organism>
<dbReference type="PANTHER" id="PTHR23531:SF1">
    <property type="entry name" value="QUINOLENE RESISTANCE PROTEIN NORA"/>
    <property type="match status" value="1"/>
</dbReference>
<accession>A0A829R6T0</accession>
<feature type="transmembrane region" description="Helical" evidence="6">
    <location>
        <begin position="131"/>
        <end position="149"/>
    </location>
</feature>
<feature type="transmembrane region" description="Helical" evidence="6">
    <location>
        <begin position="252"/>
        <end position="270"/>
    </location>
</feature>
<dbReference type="EMBL" id="AODG01000007">
    <property type="protein sequence ID" value="EUJ28707.1"/>
    <property type="molecule type" value="Genomic_DNA"/>
</dbReference>
<evidence type="ECO:0000313" key="8">
    <source>
        <dbReference type="EMBL" id="EUJ28707.1"/>
    </source>
</evidence>
<sequence length="280" mass="30563">MTTLNGNYVGKALPQQKKGEGFGYFNFGVTLALAIGPFLSLHLSSTFSFQTLSQIAGVFALISILLSVSATKEVAPDSTVSASSQVPLLNQRLSWKKLLVPIITILLVTIPYSGLTGFLTLFQQARHLGDLSFFFVINAIFGFVVQLFVGRLSDAKSLRFVLIPAGCSLFLGLLLVQLTTTETQFFVYVGAAFFGLGFGSCTPLIQSWFNKLFPHNMAHVANFAYYNSFDMGMLLGSVIFGVLPAFSGYGNIYGVALLFIALMILLLFFTRSKKKHIVKS</sequence>
<dbReference type="AlphaFoldDB" id="A0A829R6T0"/>
<evidence type="ECO:0000259" key="7">
    <source>
        <dbReference type="PROSITE" id="PS50850"/>
    </source>
</evidence>
<dbReference type="Proteomes" id="UP000019251">
    <property type="component" value="Unassembled WGS sequence"/>
</dbReference>
<evidence type="ECO:0000256" key="1">
    <source>
        <dbReference type="ARBA" id="ARBA00004651"/>
    </source>
</evidence>
<dbReference type="SUPFAM" id="SSF103473">
    <property type="entry name" value="MFS general substrate transporter"/>
    <property type="match status" value="1"/>
</dbReference>
<dbReference type="InterPro" id="IPR036259">
    <property type="entry name" value="MFS_trans_sf"/>
</dbReference>
<dbReference type="GO" id="GO:0005886">
    <property type="term" value="C:plasma membrane"/>
    <property type="evidence" value="ECO:0007669"/>
    <property type="project" value="UniProtKB-SubCell"/>
</dbReference>
<dbReference type="Gene3D" id="1.20.1250.20">
    <property type="entry name" value="MFS general substrate transporter like domains"/>
    <property type="match status" value="1"/>
</dbReference>
<evidence type="ECO:0000256" key="5">
    <source>
        <dbReference type="ARBA" id="ARBA00023136"/>
    </source>
</evidence>
<keyword evidence="4 6" id="KW-1133">Transmembrane helix</keyword>
<evidence type="ECO:0000256" key="4">
    <source>
        <dbReference type="ARBA" id="ARBA00022989"/>
    </source>
</evidence>
<proteinExistence type="predicted"/>
<keyword evidence="5 6" id="KW-0472">Membrane</keyword>
<dbReference type="InterPro" id="IPR020846">
    <property type="entry name" value="MFS_dom"/>
</dbReference>
<comment type="subcellular location">
    <subcellularLocation>
        <location evidence="1">Cell membrane</location>
        <topology evidence="1">Multi-pass membrane protein</topology>
    </subcellularLocation>
</comment>
<feature type="transmembrane region" description="Helical" evidence="6">
    <location>
        <begin position="98"/>
        <end position="119"/>
    </location>
</feature>
<feature type="domain" description="Major facilitator superfamily (MFS) profile" evidence="7">
    <location>
        <begin position="1"/>
        <end position="275"/>
    </location>
</feature>
<evidence type="ECO:0000256" key="2">
    <source>
        <dbReference type="ARBA" id="ARBA00022448"/>
    </source>
</evidence>
<evidence type="ECO:0000313" key="9">
    <source>
        <dbReference type="Proteomes" id="UP000019251"/>
    </source>
</evidence>
<keyword evidence="2" id="KW-0813">Transport</keyword>
<keyword evidence="3 6" id="KW-0812">Transmembrane</keyword>
<dbReference type="GO" id="GO:0022857">
    <property type="term" value="F:transmembrane transporter activity"/>
    <property type="evidence" value="ECO:0007669"/>
    <property type="project" value="InterPro"/>
</dbReference>
<feature type="transmembrane region" description="Helical" evidence="6">
    <location>
        <begin position="21"/>
        <end position="41"/>
    </location>
</feature>
<evidence type="ECO:0000256" key="3">
    <source>
        <dbReference type="ARBA" id="ARBA00022692"/>
    </source>
</evidence>
<dbReference type="PROSITE" id="PS50850">
    <property type="entry name" value="MFS"/>
    <property type="match status" value="1"/>
</dbReference>